<evidence type="ECO:0000259" key="4">
    <source>
        <dbReference type="PROSITE" id="PS50887"/>
    </source>
</evidence>
<dbReference type="CDD" id="cd00130">
    <property type="entry name" value="PAS"/>
    <property type="match status" value="2"/>
</dbReference>
<dbReference type="InterPro" id="IPR035919">
    <property type="entry name" value="EAL_sf"/>
</dbReference>
<dbReference type="SMART" id="SM00267">
    <property type="entry name" value="GGDEF"/>
    <property type="match status" value="1"/>
</dbReference>
<dbReference type="InterPro" id="IPR013655">
    <property type="entry name" value="PAS_fold_3"/>
</dbReference>
<dbReference type="InterPro" id="IPR000014">
    <property type="entry name" value="PAS"/>
</dbReference>
<evidence type="ECO:0000313" key="5">
    <source>
        <dbReference type="EMBL" id="MFC3609258.1"/>
    </source>
</evidence>
<dbReference type="RefSeq" id="WP_386366643.1">
    <property type="nucleotide sequence ID" value="NZ_JBHRXZ010000024.1"/>
</dbReference>
<protein>
    <submittedName>
        <fullName evidence="5">Bifunctional diguanylate cyclase/phosphodiesterase</fullName>
    </submittedName>
</protein>
<feature type="domain" description="PAS" evidence="1">
    <location>
        <begin position="42"/>
        <end position="96"/>
    </location>
</feature>
<feature type="domain" description="GGDEF" evidence="4">
    <location>
        <begin position="310"/>
        <end position="443"/>
    </location>
</feature>
<reference evidence="6" key="1">
    <citation type="journal article" date="2019" name="Int. J. Syst. Evol. Microbiol.">
        <title>The Global Catalogue of Microorganisms (GCM) 10K type strain sequencing project: providing services to taxonomists for standard genome sequencing and annotation.</title>
        <authorList>
            <consortium name="The Broad Institute Genomics Platform"/>
            <consortium name="The Broad Institute Genome Sequencing Center for Infectious Disease"/>
            <person name="Wu L."/>
            <person name="Ma J."/>
        </authorList>
    </citation>
    <scope>NUCLEOTIDE SEQUENCE [LARGE SCALE GENOMIC DNA]</scope>
    <source>
        <strain evidence="6">KCTC 42447</strain>
    </source>
</reference>
<dbReference type="SUPFAM" id="SSF55073">
    <property type="entry name" value="Nucleotide cyclase"/>
    <property type="match status" value="1"/>
</dbReference>
<dbReference type="Gene3D" id="3.30.70.270">
    <property type="match status" value="1"/>
</dbReference>
<dbReference type="Proteomes" id="UP001595630">
    <property type="component" value="Unassembled WGS sequence"/>
</dbReference>
<dbReference type="PANTHER" id="PTHR44757">
    <property type="entry name" value="DIGUANYLATE CYCLASE DGCP"/>
    <property type="match status" value="1"/>
</dbReference>
<dbReference type="PROSITE" id="PS50112">
    <property type="entry name" value="PAS"/>
    <property type="match status" value="2"/>
</dbReference>
<dbReference type="SMART" id="SM00091">
    <property type="entry name" value="PAS"/>
    <property type="match status" value="2"/>
</dbReference>
<dbReference type="InterPro" id="IPR029787">
    <property type="entry name" value="Nucleotide_cyclase"/>
</dbReference>
<dbReference type="InterPro" id="IPR052155">
    <property type="entry name" value="Biofilm_reg_signaling"/>
</dbReference>
<dbReference type="SMART" id="SM00086">
    <property type="entry name" value="PAC"/>
    <property type="match status" value="2"/>
</dbReference>
<accession>A0ABV7T9T7</accession>
<comment type="caution">
    <text evidence="5">The sequence shown here is derived from an EMBL/GenBank/DDBJ whole genome shotgun (WGS) entry which is preliminary data.</text>
</comment>
<dbReference type="SMART" id="SM00052">
    <property type="entry name" value="EAL"/>
    <property type="match status" value="1"/>
</dbReference>
<dbReference type="Gene3D" id="3.30.450.20">
    <property type="entry name" value="PAS domain"/>
    <property type="match status" value="2"/>
</dbReference>
<dbReference type="NCBIfam" id="TIGR00254">
    <property type="entry name" value="GGDEF"/>
    <property type="match status" value="1"/>
</dbReference>
<evidence type="ECO:0000259" key="2">
    <source>
        <dbReference type="PROSITE" id="PS50113"/>
    </source>
</evidence>
<dbReference type="Gene3D" id="3.20.20.450">
    <property type="entry name" value="EAL domain"/>
    <property type="match status" value="1"/>
</dbReference>
<evidence type="ECO:0000313" key="6">
    <source>
        <dbReference type="Proteomes" id="UP001595630"/>
    </source>
</evidence>
<feature type="domain" description="PAS" evidence="1">
    <location>
        <begin position="151"/>
        <end position="192"/>
    </location>
</feature>
<name>A0ABV7T9T7_9GAMM</name>
<dbReference type="InterPro" id="IPR043128">
    <property type="entry name" value="Rev_trsase/Diguanyl_cyclase"/>
</dbReference>
<proteinExistence type="predicted"/>
<dbReference type="InterPro" id="IPR001610">
    <property type="entry name" value="PAC"/>
</dbReference>
<evidence type="ECO:0000259" key="1">
    <source>
        <dbReference type="PROSITE" id="PS50112"/>
    </source>
</evidence>
<dbReference type="PANTHER" id="PTHR44757:SF2">
    <property type="entry name" value="BIOFILM ARCHITECTURE MAINTENANCE PROTEIN MBAA"/>
    <property type="match status" value="1"/>
</dbReference>
<dbReference type="InterPro" id="IPR000700">
    <property type="entry name" value="PAS-assoc_C"/>
</dbReference>
<sequence>MPSSRPRSRRASLLSSEVLDRSRILDTLVNNLDGMVYRCLNDENWSMVFVSQGCQRLTGYSADQILQDPGFSWNRITHPEDRGRVSEALGWAIASRQRFAVEYRIITASREVKWILERGVPVLNEQGELVLEGLMEDISQQKAMVESLEQAEERFRHIFENASEGIFQSTREGRYLAANQALARLYRYDSPEQLIDELSDLDQRLYVDPERRNEFLRLMKSSGEVLNFESEILRRDGSRLWISENAHEVWDARGRFVCYEGTVQDISERKHYQEQLERQANHDLLTGLPNRTLLADRLEQGLAQATRLGYYLCVVFIDLDNFKFINDGLGHAVGDLLLKEVAERLGGCLRASDTVARLGGDEFVLVINSHYQVSTVISLLERVLREVNRPVLLDGREFQVGASLGVAMFPDDGRDADSLLKRADIAMYAAKKVGRNNFQFFTEDLNRIANDRLNIEAAMRLALEQDGFEVYYQPKVDGQRRIVGVEALARWFHPELGPVGPDRFIPIAEETGLIQPLTVAILRRAFAAARCWNQDRVEPLRVAVNLSPLLFIGQDLVQRLGDLLDEAQLAANCVEVEITETVFLGDKDRAVKVLEELRTLGVQLAMDDFGTGYSSLSYLRHFPLDVVKIDRSLVTDVESEEEVAMIAGAAISLGKRLRKRVVAEGVENQAQFDFLCEQGCDEFQGFLFSRPVPAAAIDRMLEAGGVLSACG</sequence>
<feature type="domain" description="PAC" evidence="2">
    <location>
        <begin position="99"/>
        <end position="150"/>
    </location>
</feature>
<keyword evidence="6" id="KW-1185">Reference proteome</keyword>
<organism evidence="5 6">
    <name type="scientific">Stutzerimonas tarimensis</name>
    <dbReference type="NCBI Taxonomy" id="1507735"/>
    <lineage>
        <taxon>Bacteria</taxon>
        <taxon>Pseudomonadati</taxon>
        <taxon>Pseudomonadota</taxon>
        <taxon>Gammaproteobacteria</taxon>
        <taxon>Pseudomonadales</taxon>
        <taxon>Pseudomonadaceae</taxon>
        <taxon>Stutzerimonas</taxon>
    </lineage>
</organism>
<dbReference type="PROSITE" id="PS50883">
    <property type="entry name" value="EAL"/>
    <property type="match status" value="1"/>
</dbReference>
<feature type="domain" description="EAL" evidence="3">
    <location>
        <begin position="452"/>
        <end position="705"/>
    </location>
</feature>
<dbReference type="Pfam" id="PF00989">
    <property type="entry name" value="PAS"/>
    <property type="match status" value="1"/>
</dbReference>
<gene>
    <name evidence="5" type="ORF">ACFOMF_15885</name>
</gene>
<feature type="domain" description="PAC" evidence="2">
    <location>
        <begin position="226"/>
        <end position="278"/>
    </location>
</feature>
<dbReference type="PROSITE" id="PS50113">
    <property type="entry name" value="PAC"/>
    <property type="match status" value="2"/>
</dbReference>
<dbReference type="Pfam" id="PF00563">
    <property type="entry name" value="EAL"/>
    <property type="match status" value="1"/>
</dbReference>
<dbReference type="InterPro" id="IPR035965">
    <property type="entry name" value="PAS-like_dom_sf"/>
</dbReference>
<dbReference type="InterPro" id="IPR001633">
    <property type="entry name" value="EAL_dom"/>
</dbReference>
<dbReference type="InterPro" id="IPR013767">
    <property type="entry name" value="PAS_fold"/>
</dbReference>
<evidence type="ECO:0000259" key="3">
    <source>
        <dbReference type="PROSITE" id="PS50883"/>
    </source>
</evidence>
<dbReference type="Pfam" id="PF08447">
    <property type="entry name" value="PAS_3"/>
    <property type="match status" value="1"/>
</dbReference>
<dbReference type="EMBL" id="JBHRXZ010000024">
    <property type="protein sequence ID" value="MFC3609258.1"/>
    <property type="molecule type" value="Genomic_DNA"/>
</dbReference>
<dbReference type="NCBIfam" id="TIGR00229">
    <property type="entry name" value="sensory_box"/>
    <property type="match status" value="2"/>
</dbReference>
<dbReference type="PROSITE" id="PS50887">
    <property type="entry name" value="GGDEF"/>
    <property type="match status" value="1"/>
</dbReference>
<dbReference type="SUPFAM" id="SSF141868">
    <property type="entry name" value="EAL domain-like"/>
    <property type="match status" value="1"/>
</dbReference>
<dbReference type="SUPFAM" id="SSF55785">
    <property type="entry name" value="PYP-like sensor domain (PAS domain)"/>
    <property type="match status" value="2"/>
</dbReference>
<dbReference type="CDD" id="cd01948">
    <property type="entry name" value="EAL"/>
    <property type="match status" value="1"/>
</dbReference>
<dbReference type="Pfam" id="PF00990">
    <property type="entry name" value="GGDEF"/>
    <property type="match status" value="1"/>
</dbReference>
<dbReference type="InterPro" id="IPR000160">
    <property type="entry name" value="GGDEF_dom"/>
</dbReference>
<dbReference type="CDD" id="cd01949">
    <property type="entry name" value="GGDEF"/>
    <property type="match status" value="1"/>
</dbReference>